<name>A0A2G7FMJ2_9EURO</name>
<dbReference type="InterPro" id="IPR005493">
    <property type="entry name" value="RraA/RraA-like"/>
</dbReference>
<proteinExistence type="predicted"/>
<comment type="cofactor">
    <cofactor evidence="1">
        <name>Mg(2+)</name>
        <dbReference type="ChEBI" id="CHEBI:18420"/>
    </cofactor>
</comment>
<evidence type="ECO:0000313" key="3">
    <source>
        <dbReference type="Proteomes" id="UP000231358"/>
    </source>
</evidence>
<dbReference type="Gene3D" id="3.50.30.40">
    <property type="entry name" value="Ribonuclease E inhibitor RraA/RraA-like"/>
    <property type="match status" value="1"/>
</dbReference>
<dbReference type="PANTHER" id="PTHR33254">
    <property type="entry name" value="4-HYDROXY-4-METHYL-2-OXOGLUTARATE ALDOLASE 3-RELATED"/>
    <property type="match status" value="1"/>
</dbReference>
<keyword evidence="3" id="KW-1185">Reference proteome</keyword>
<gene>
    <name evidence="2" type="ORF">AARAC_008569</name>
</gene>
<dbReference type="SUPFAM" id="SSF89562">
    <property type="entry name" value="RraA-like"/>
    <property type="match status" value="1"/>
</dbReference>
<dbReference type="EMBL" id="NEXV01000544">
    <property type="protein sequence ID" value="PIG81773.1"/>
    <property type="molecule type" value="Genomic_DNA"/>
</dbReference>
<protein>
    <submittedName>
        <fullName evidence="2">DlpA domain protein</fullName>
    </submittedName>
</protein>
<keyword evidence="1" id="KW-0479">Metal-binding</keyword>
<reference evidence="2 3" key="1">
    <citation type="submission" date="2017-05" db="EMBL/GenBank/DDBJ databases">
        <title>Genome sequence for an aflatoxigenic pathogen of Argentinian peanut, Aspergillus arachidicola.</title>
        <authorList>
            <person name="Moore G."/>
            <person name="Beltz S.B."/>
            <person name="Mack B.M."/>
        </authorList>
    </citation>
    <scope>NUCLEOTIDE SEQUENCE [LARGE SCALE GENOMIC DNA]</scope>
    <source>
        <strain evidence="2 3">CBS 117610</strain>
    </source>
</reference>
<feature type="binding site" evidence="1">
    <location>
        <position position="206"/>
    </location>
    <ligand>
        <name>Mg(2+)</name>
        <dbReference type="ChEBI" id="CHEBI:18420"/>
    </ligand>
</feature>
<evidence type="ECO:0000256" key="1">
    <source>
        <dbReference type="PIRSR" id="PIRSR605493-1"/>
    </source>
</evidence>
<feature type="binding site" evidence="1">
    <location>
        <position position="205"/>
    </location>
    <ligand>
        <name>substrate</name>
    </ligand>
</feature>
<dbReference type="InterPro" id="IPR036704">
    <property type="entry name" value="RraA/RraA-like_sf"/>
</dbReference>
<comment type="caution">
    <text evidence="2">The sequence shown here is derived from an EMBL/GenBank/DDBJ whole genome shotgun (WGS) entry which is preliminary data.</text>
</comment>
<dbReference type="AlphaFoldDB" id="A0A2G7FMJ2"/>
<feature type="binding site" evidence="1">
    <location>
        <begin position="183"/>
        <end position="186"/>
    </location>
    <ligand>
        <name>substrate</name>
    </ligand>
</feature>
<keyword evidence="1" id="KW-0460">Magnesium</keyword>
<dbReference type="PANTHER" id="PTHR33254:SF4">
    <property type="entry name" value="4-HYDROXY-4-METHYL-2-OXOGLUTARATE ALDOLASE 3-RELATED"/>
    <property type="match status" value="1"/>
</dbReference>
<dbReference type="Pfam" id="PF03737">
    <property type="entry name" value="RraA-like"/>
    <property type="match status" value="1"/>
</dbReference>
<dbReference type="GO" id="GO:0046872">
    <property type="term" value="F:metal ion binding"/>
    <property type="evidence" value="ECO:0007669"/>
    <property type="project" value="UniProtKB-KW"/>
</dbReference>
<dbReference type="GO" id="GO:0008948">
    <property type="term" value="F:oxaloacetate decarboxylase activity"/>
    <property type="evidence" value="ECO:0007669"/>
    <property type="project" value="TreeGrafter"/>
</dbReference>
<accession>A0A2G7FMJ2</accession>
<dbReference type="GO" id="GO:0047443">
    <property type="term" value="F:4-hydroxy-4-methyl-2-oxoglutarate aldolase activity"/>
    <property type="evidence" value="ECO:0007669"/>
    <property type="project" value="TreeGrafter"/>
</dbReference>
<evidence type="ECO:0000313" key="2">
    <source>
        <dbReference type="EMBL" id="PIG81773.1"/>
    </source>
</evidence>
<organism evidence="2 3">
    <name type="scientific">Aspergillus arachidicola</name>
    <dbReference type="NCBI Taxonomy" id="656916"/>
    <lineage>
        <taxon>Eukaryota</taxon>
        <taxon>Fungi</taxon>
        <taxon>Dikarya</taxon>
        <taxon>Ascomycota</taxon>
        <taxon>Pezizomycotina</taxon>
        <taxon>Eurotiomycetes</taxon>
        <taxon>Eurotiomycetidae</taxon>
        <taxon>Eurotiales</taxon>
        <taxon>Aspergillaceae</taxon>
        <taxon>Aspergillus</taxon>
        <taxon>Aspergillus subgen. Circumdati</taxon>
    </lineage>
</organism>
<sequence length="307" mass="33224">SIIAPAQSHLPISSDQPKPYLVYIYQHRMDFIPRILSRTLRTTTSRLPCRGITAPSISTAKRNMSTSIEQKLDVLRNYSACDVSDALVKLQKLPEGTTARAGHIADFASQVPFSPTIGRNENAAKVIAPASTFKFIPKSDPVPTTESVEAHGFPAETHWVDFAEPGTVAVIEQPEGQHCAVLGGIMAVRMKYLGVKGALVNGRVRDLSEIRECQLPVWARATSTVGTAAEAKPGARNVPVSLGGVTVSPGDIIFCDPLEGVVAIPRELLDQVLDLMPKLVAMDDKVKEAVLQGSNVFDAFKKFRTKI</sequence>
<feature type="non-terminal residue" evidence="2">
    <location>
        <position position="1"/>
    </location>
</feature>
<dbReference type="STRING" id="656916.A0A2G7FMJ2"/>
<dbReference type="Proteomes" id="UP000231358">
    <property type="component" value="Unassembled WGS sequence"/>
</dbReference>
<dbReference type="CDD" id="cd16841">
    <property type="entry name" value="RraA_family"/>
    <property type="match status" value="1"/>
</dbReference>